<gene>
    <name evidence="1" type="ORF">MRB53_018606</name>
</gene>
<dbReference type="EMBL" id="CM056813">
    <property type="protein sequence ID" value="KAJ8641912.1"/>
    <property type="molecule type" value="Genomic_DNA"/>
</dbReference>
<reference evidence="1 2" key="1">
    <citation type="journal article" date="2022" name="Hortic Res">
        <title>A haplotype resolved chromosomal level avocado genome allows analysis of novel avocado genes.</title>
        <authorList>
            <person name="Nath O."/>
            <person name="Fletcher S.J."/>
            <person name="Hayward A."/>
            <person name="Shaw L.M."/>
            <person name="Masouleh A.K."/>
            <person name="Furtado A."/>
            <person name="Henry R.J."/>
            <person name="Mitter N."/>
        </authorList>
    </citation>
    <scope>NUCLEOTIDE SEQUENCE [LARGE SCALE GENOMIC DNA]</scope>
    <source>
        <strain evidence="2">cv. Hass</strain>
    </source>
</reference>
<proteinExistence type="predicted"/>
<organism evidence="1 2">
    <name type="scientific">Persea americana</name>
    <name type="common">Avocado</name>
    <dbReference type="NCBI Taxonomy" id="3435"/>
    <lineage>
        <taxon>Eukaryota</taxon>
        <taxon>Viridiplantae</taxon>
        <taxon>Streptophyta</taxon>
        <taxon>Embryophyta</taxon>
        <taxon>Tracheophyta</taxon>
        <taxon>Spermatophyta</taxon>
        <taxon>Magnoliopsida</taxon>
        <taxon>Magnoliidae</taxon>
        <taxon>Laurales</taxon>
        <taxon>Lauraceae</taxon>
        <taxon>Persea</taxon>
    </lineage>
</organism>
<sequence>MKSSQSSLSKVERKTVERNRRMNMKSLCSKLASLNPSHRSKMAPSVLDQLEQAAAYIRELQENIKALKKKRALAAHIVGINKDITDGMTVELRLPVIELRESGSTVEVVLITGLNKNFMLSDVIGIIEEEGAQVVNANLSCAANKVFHTIHSQVIATRTCFFD</sequence>
<evidence type="ECO:0000313" key="2">
    <source>
        <dbReference type="Proteomes" id="UP001234297"/>
    </source>
</evidence>
<protein>
    <submittedName>
        <fullName evidence="1">Uncharacterized protein</fullName>
    </submittedName>
</protein>
<keyword evidence="2" id="KW-1185">Reference proteome</keyword>
<dbReference type="Proteomes" id="UP001234297">
    <property type="component" value="Chromosome 5"/>
</dbReference>
<name>A0ACC2M9S6_PERAE</name>
<accession>A0ACC2M9S6</accession>
<evidence type="ECO:0000313" key="1">
    <source>
        <dbReference type="EMBL" id="KAJ8641912.1"/>
    </source>
</evidence>
<comment type="caution">
    <text evidence="1">The sequence shown here is derived from an EMBL/GenBank/DDBJ whole genome shotgun (WGS) entry which is preliminary data.</text>
</comment>